<dbReference type="PROSITE" id="PS01108">
    <property type="entry name" value="RIBOSOMAL_L24"/>
    <property type="match status" value="1"/>
</dbReference>
<gene>
    <name evidence="8 11" type="primary">rplX</name>
    <name evidence="11" type="ORF">NCTC13337_00898</name>
</gene>
<evidence type="ECO:0000256" key="2">
    <source>
        <dbReference type="ARBA" id="ARBA00022730"/>
    </source>
</evidence>
<dbReference type="InterPro" id="IPR057264">
    <property type="entry name" value="Ribosomal_uL24_C"/>
</dbReference>
<dbReference type="HAMAP" id="MF_01326_B">
    <property type="entry name" value="Ribosomal_uL24_B"/>
    <property type="match status" value="1"/>
</dbReference>
<evidence type="ECO:0000259" key="10">
    <source>
        <dbReference type="SMART" id="SM00739"/>
    </source>
</evidence>
<dbReference type="InterPro" id="IPR005824">
    <property type="entry name" value="KOW"/>
</dbReference>
<organism evidence="11 12">
    <name type="scientific">Suttonella ornithocola</name>
    <dbReference type="NCBI Taxonomy" id="279832"/>
    <lineage>
        <taxon>Bacteria</taxon>
        <taxon>Pseudomonadati</taxon>
        <taxon>Pseudomonadota</taxon>
        <taxon>Gammaproteobacteria</taxon>
        <taxon>Cardiobacteriales</taxon>
        <taxon>Cardiobacteriaceae</taxon>
        <taxon>Suttonella</taxon>
    </lineage>
</organism>
<evidence type="ECO:0000256" key="3">
    <source>
        <dbReference type="ARBA" id="ARBA00022884"/>
    </source>
</evidence>
<evidence type="ECO:0000256" key="8">
    <source>
        <dbReference type="HAMAP-Rule" id="MF_01326"/>
    </source>
</evidence>
<dbReference type="RefSeq" id="WP_072575407.1">
    <property type="nucleotide sequence ID" value="NZ_LWHB01000003.1"/>
</dbReference>
<dbReference type="GO" id="GO:1990904">
    <property type="term" value="C:ribonucleoprotein complex"/>
    <property type="evidence" value="ECO:0007669"/>
    <property type="project" value="UniProtKB-KW"/>
</dbReference>
<dbReference type="GO" id="GO:0005840">
    <property type="term" value="C:ribosome"/>
    <property type="evidence" value="ECO:0007669"/>
    <property type="project" value="UniProtKB-KW"/>
</dbReference>
<dbReference type="GO" id="GO:0006412">
    <property type="term" value="P:translation"/>
    <property type="evidence" value="ECO:0007669"/>
    <property type="project" value="UniProtKB-UniRule"/>
</dbReference>
<dbReference type="Gene3D" id="2.30.30.30">
    <property type="match status" value="1"/>
</dbReference>
<feature type="domain" description="KOW" evidence="10">
    <location>
        <begin position="3"/>
        <end position="30"/>
    </location>
</feature>
<comment type="function">
    <text evidence="8">One of two assembly initiator proteins, it binds directly to the 5'-end of the 23S rRNA, where it nucleates assembly of the 50S subunit.</text>
</comment>
<evidence type="ECO:0000313" key="12">
    <source>
        <dbReference type="Proteomes" id="UP000254601"/>
    </source>
</evidence>
<name>A0A380MR12_9GAMM</name>
<dbReference type="GO" id="GO:0019843">
    <property type="term" value="F:rRNA binding"/>
    <property type="evidence" value="ECO:0007669"/>
    <property type="project" value="UniProtKB-UniRule"/>
</dbReference>
<dbReference type="FunFam" id="2.30.30.30:FF:000004">
    <property type="entry name" value="50S ribosomal protein L24"/>
    <property type="match status" value="1"/>
</dbReference>
<dbReference type="InterPro" id="IPR014722">
    <property type="entry name" value="Rib_uL2_dom2"/>
</dbReference>
<dbReference type="OrthoDB" id="9807419at2"/>
<keyword evidence="2 8" id="KW-0699">rRNA-binding</keyword>
<dbReference type="EMBL" id="UHIC01000001">
    <property type="protein sequence ID" value="SUO94718.1"/>
    <property type="molecule type" value="Genomic_DNA"/>
</dbReference>
<dbReference type="InterPro" id="IPR005825">
    <property type="entry name" value="Ribosomal_uL24_CS"/>
</dbReference>
<proteinExistence type="inferred from homology"/>
<comment type="subunit">
    <text evidence="8">Part of the 50S ribosomal subunit.</text>
</comment>
<comment type="function">
    <text evidence="7 8">One of the proteins that surrounds the polypeptide exit tunnel on the outside of the subunit.</text>
</comment>
<keyword evidence="4 8" id="KW-0689">Ribosomal protein</keyword>
<dbReference type="SUPFAM" id="SSF50104">
    <property type="entry name" value="Translation proteins SH3-like domain"/>
    <property type="match status" value="1"/>
</dbReference>
<evidence type="ECO:0000313" key="11">
    <source>
        <dbReference type="EMBL" id="SUO94718.1"/>
    </source>
</evidence>
<dbReference type="Pfam" id="PF00467">
    <property type="entry name" value="KOW"/>
    <property type="match status" value="1"/>
</dbReference>
<dbReference type="Proteomes" id="UP000254601">
    <property type="component" value="Unassembled WGS sequence"/>
</dbReference>
<dbReference type="Pfam" id="PF17136">
    <property type="entry name" value="ribosomal_L24"/>
    <property type="match status" value="1"/>
</dbReference>
<evidence type="ECO:0000256" key="6">
    <source>
        <dbReference type="ARBA" id="ARBA00035206"/>
    </source>
</evidence>
<dbReference type="PANTHER" id="PTHR12903">
    <property type="entry name" value="MITOCHONDRIAL RIBOSOMAL PROTEIN L24"/>
    <property type="match status" value="1"/>
</dbReference>
<accession>A0A380MR12</accession>
<evidence type="ECO:0000256" key="1">
    <source>
        <dbReference type="ARBA" id="ARBA00010618"/>
    </source>
</evidence>
<dbReference type="CDD" id="cd06089">
    <property type="entry name" value="KOW_RPL26"/>
    <property type="match status" value="1"/>
</dbReference>
<reference evidence="11 12" key="1">
    <citation type="submission" date="2018-06" db="EMBL/GenBank/DDBJ databases">
        <authorList>
            <consortium name="Pathogen Informatics"/>
            <person name="Doyle S."/>
        </authorList>
    </citation>
    <scope>NUCLEOTIDE SEQUENCE [LARGE SCALE GENOMIC DNA]</scope>
    <source>
        <strain evidence="11 12">NCTC13337</strain>
    </source>
</reference>
<keyword evidence="3 8" id="KW-0694">RNA-binding</keyword>
<evidence type="ECO:0000256" key="9">
    <source>
        <dbReference type="RuleBase" id="RU003477"/>
    </source>
</evidence>
<evidence type="ECO:0000256" key="4">
    <source>
        <dbReference type="ARBA" id="ARBA00022980"/>
    </source>
</evidence>
<evidence type="ECO:0000256" key="7">
    <source>
        <dbReference type="ARBA" id="ARBA00058688"/>
    </source>
</evidence>
<comment type="similarity">
    <text evidence="1 8 9">Belongs to the universal ribosomal protein uL24 family.</text>
</comment>
<dbReference type="NCBIfam" id="TIGR01079">
    <property type="entry name" value="rplX_bact"/>
    <property type="match status" value="1"/>
</dbReference>
<dbReference type="InterPro" id="IPR008991">
    <property type="entry name" value="Translation_prot_SH3-like_sf"/>
</dbReference>
<dbReference type="GO" id="GO:0003735">
    <property type="term" value="F:structural constituent of ribosome"/>
    <property type="evidence" value="ECO:0007669"/>
    <property type="project" value="InterPro"/>
</dbReference>
<keyword evidence="5 8" id="KW-0687">Ribonucleoprotein</keyword>
<protein>
    <recommendedName>
        <fullName evidence="6 8">Large ribosomal subunit protein uL24</fullName>
    </recommendedName>
</protein>
<sequence>MKRIKNGDEVIVIAGKNKGQRGKVASVLGDRVIVEGINKVVKHVRPNPQLGIEGGKVQKEASIHISNVMLVNPETGKGSRVGFKIEDGKKIRVLKTGDVKIN</sequence>
<dbReference type="SMART" id="SM00739">
    <property type="entry name" value="KOW"/>
    <property type="match status" value="1"/>
</dbReference>
<evidence type="ECO:0000256" key="5">
    <source>
        <dbReference type="ARBA" id="ARBA00023274"/>
    </source>
</evidence>
<dbReference type="AlphaFoldDB" id="A0A380MR12"/>
<dbReference type="InterPro" id="IPR041988">
    <property type="entry name" value="Ribosomal_uL24_KOW"/>
</dbReference>
<keyword evidence="12" id="KW-1185">Reference proteome</keyword>
<dbReference type="InterPro" id="IPR003256">
    <property type="entry name" value="Ribosomal_uL24"/>
</dbReference>